<protein>
    <submittedName>
        <fullName evidence="3">Universal stress protein</fullName>
    </submittedName>
</protein>
<dbReference type="Pfam" id="PF00582">
    <property type="entry name" value="Usp"/>
    <property type="match status" value="1"/>
</dbReference>
<dbReference type="PANTHER" id="PTHR46268:SF6">
    <property type="entry name" value="UNIVERSAL STRESS PROTEIN UP12"/>
    <property type="match status" value="1"/>
</dbReference>
<evidence type="ECO:0000313" key="3">
    <source>
        <dbReference type="EMBL" id="RVU53806.1"/>
    </source>
</evidence>
<dbReference type="PANTHER" id="PTHR46268">
    <property type="entry name" value="STRESS RESPONSE PROTEIN NHAX"/>
    <property type="match status" value="1"/>
</dbReference>
<gene>
    <name evidence="3" type="ORF">EF514_10630</name>
</gene>
<keyword evidence="4" id="KW-1185">Reference proteome</keyword>
<dbReference type="AlphaFoldDB" id="A0A437S4C8"/>
<accession>A0A437S4C8</accession>
<dbReference type="EMBL" id="RLIH01000033">
    <property type="protein sequence ID" value="RVU53806.1"/>
    <property type="molecule type" value="Genomic_DNA"/>
</dbReference>
<evidence type="ECO:0000256" key="1">
    <source>
        <dbReference type="ARBA" id="ARBA00008791"/>
    </source>
</evidence>
<comment type="similarity">
    <text evidence="1">Belongs to the universal stress protein A family.</text>
</comment>
<dbReference type="OrthoDB" id="9794782at2"/>
<reference evidence="3 4" key="1">
    <citation type="submission" date="2018-11" db="EMBL/GenBank/DDBJ databases">
        <title>Genome sequencing and assembly of Anaerosphaera sp. nov., GS7-6-2.</title>
        <authorList>
            <person name="Rettenmaier R."/>
            <person name="Liebl W."/>
            <person name="Zverlov V."/>
        </authorList>
    </citation>
    <scope>NUCLEOTIDE SEQUENCE [LARGE SCALE GENOMIC DNA]</scope>
    <source>
        <strain evidence="3 4">GS7-6-2</strain>
    </source>
</reference>
<comment type="caution">
    <text evidence="3">The sequence shown here is derived from an EMBL/GenBank/DDBJ whole genome shotgun (WGS) entry which is preliminary data.</text>
</comment>
<dbReference type="InterPro" id="IPR006016">
    <property type="entry name" value="UspA"/>
</dbReference>
<dbReference type="InterPro" id="IPR014729">
    <property type="entry name" value="Rossmann-like_a/b/a_fold"/>
</dbReference>
<sequence length="141" mass="15864">MKFLVPIDGSKVGIKVLKEARKLGEKFEAELLLLTVVDDLNLKYSHTYPDYHDVLVEKAREDLEDVAAECKDYQYGVRKFVKAGMPYNEILKLGDEENVDLIVMGNRGLGAFSRTLLGSVSSKVLNHSKKSVLIIKSDFED</sequence>
<evidence type="ECO:0000313" key="4">
    <source>
        <dbReference type="Proteomes" id="UP000288812"/>
    </source>
</evidence>
<dbReference type="Gene3D" id="3.40.50.620">
    <property type="entry name" value="HUPs"/>
    <property type="match status" value="1"/>
</dbReference>
<organism evidence="3 4">
    <name type="scientific">Anaerosphaera multitolerans</name>
    <dbReference type="NCBI Taxonomy" id="2487351"/>
    <lineage>
        <taxon>Bacteria</taxon>
        <taxon>Bacillati</taxon>
        <taxon>Bacillota</taxon>
        <taxon>Tissierellia</taxon>
        <taxon>Tissierellales</taxon>
        <taxon>Peptoniphilaceae</taxon>
        <taxon>Anaerosphaera</taxon>
    </lineage>
</organism>
<evidence type="ECO:0000259" key="2">
    <source>
        <dbReference type="Pfam" id="PF00582"/>
    </source>
</evidence>
<feature type="domain" description="UspA" evidence="2">
    <location>
        <begin position="2"/>
        <end position="136"/>
    </location>
</feature>
<name>A0A437S4C8_9FIRM</name>
<dbReference type="Proteomes" id="UP000288812">
    <property type="component" value="Unassembled WGS sequence"/>
</dbReference>
<dbReference type="RefSeq" id="WP_127725420.1">
    <property type="nucleotide sequence ID" value="NZ_RLIH01000033.1"/>
</dbReference>
<dbReference type="SUPFAM" id="SSF52402">
    <property type="entry name" value="Adenine nucleotide alpha hydrolases-like"/>
    <property type="match status" value="1"/>
</dbReference>
<dbReference type="CDD" id="cd00293">
    <property type="entry name" value="USP-like"/>
    <property type="match status" value="1"/>
</dbReference>
<proteinExistence type="inferred from homology"/>